<proteinExistence type="predicted"/>
<gene>
    <name evidence="1" type="ORF">PS659_04497</name>
</gene>
<dbReference type="EMBL" id="CABVGY010000029">
    <property type="protein sequence ID" value="VVN23428.1"/>
    <property type="molecule type" value="Genomic_DNA"/>
</dbReference>
<organism evidence="1 2">
    <name type="scientific">Pseudomonas fluorescens</name>
    <dbReference type="NCBI Taxonomy" id="294"/>
    <lineage>
        <taxon>Bacteria</taxon>
        <taxon>Pseudomonadati</taxon>
        <taxon>Pseudomonadota</taxon>
        <taxon>Gammaproteobacteria</taxon>
        <taxon>Pseudomonadales</taxon>
        <taxon>Pseudomonadaceae</taxon>
        <taxon>Pseudomonas</taxon>
    </lineage>
</organism>
<reference evidence="1 2" key="1">
    <citation type="submission" date="2019-09" db="EMBL/GenBank/DDBJ databases">
        <authorList>
            <person name="Chandra G."/>
            <person name="Truman W A."/>
        </authorList>
    </citation>
    <scope>NUCLEOTIDE SEQUENCE [LARGE SCALE GENOMIC DNA]</scope>
    <source>
        <strain evidence="1">PS659</strain>
    </source>
</reference>
<dbReference type="Proteomes" id="UP000326729">
    <property type="component" value="Unassembled WGS sequence"/>
</dbReference>
<evidence type="ECO:0000313" key="2">
    <source>
        <dbReference type="Proteomes" id="UP000326729"/>
    </source>
</evidence>
<name>A0A5E6W3V4_PSEFL</name>
<sequence length="83" mass="9224">MRKKLKSIQGFQHAGIRHTCETSESLEQIASAPNLHFISVTIQKSGYLAFKICVRVPDSFGGAHESSVIRLIQRSFYQCVQGG</sequence>
<evidence type="ECO:0000313" key="1">
    <source>
        <dbReference type="EMBL" id="VVN23428.1"/>
    </source>
</evidence>
<dbReference type="AlphaFoldDB" id="A0A5E6W3V4"/>
<protein>
    <submittedName>
        <fullName evidence="1">Uncharacterized protein</fullName>
    </submittedName>
</protein>
<accession>A0A5E6W3V4</accession>